<evidence type="ECO:0000313" key="12">
    <source>
        <dbReference type="Proteomes" id="UP001501585"/>
    </source>
</evidence>
<name>A0ABN2TGF1_9ACTN</name>
<evidence type="ECO:0000313" key="11">
    <source>
        <dbReference type="EMBL" id="GAA2008596.1"/>
    </source>
</evidence>
<protein>
    <recommendedName>
        <fullName evidence="13">Serine protease</fullName>
    </recommendedName>
</protein>
<evidence type="ECO:0000256" key="4">
    <source>
        <dbReference type="ARBA" id="ARBA00022801"/>
    </source>
</evidence>
<evidence type="ECO:0000256" key="8">
    <source>
        <dbReference type="SAM" id="SignalP"/>
    </source>
</evidence>
<accession>A0ABN2TGF1</accession>
<comment type="similarity">
    <text evidence="1">Belongs to the peptidase S1 family.</text>
</comment>
<dbReference type="InterPro" id="IPR043504">
    <property type="entry name" value="Peptidase_S1_PA_chymotrypsin"/>
</dbReference>
<dbReference type="PIRSF" id="PIRSF001134">
    <property type="entry name" value="Streptogrisin"/>
    <property type="match status" value="1"/>
</dbReference>
<evidence type="ECO:0000256" key="6">
    <source>
        <dbReference type="ARBA" id="ARBA00023145"/>
    </source>
</evidence>
<dbReference type="Gene3D" id="2.40.10.10">
    <property type="entry name" value="Trypsin-like serine proteases"/>
    <property type="match status" value="2"/>
</dbReference>
<dbReference type="PRINTS" id="PR00861">
    <property type="entry name" value="ALYTICPTASE"/>
</dbReference>
<gene>
    <name evidence="11" type="ORF">GCM10009799_40350</name>
</gene>
<keyword evidence="7" id="KW-1015">Disulfide bond</keyword>
<sequence length="395" mass="40841">MQKSIVSRRKTPFLAALSTGVLALGLAGTAAPGTAAAAQGAPADPPRLSPDHLQALHRDLGIDPQEAATLYRQTDLARTLESRARDVAGAAFGGAVFDIESGELTVAVTDRATADAVDDLGVATEVVEHSEEELNDVIDGLNNVDGGADNSVTGWYLDPKANAVVVTVLEGGQAAAADLIAQAGVDADAVTIDEEADRPRLYADTAIHGGNPYYSQHTERTSICSVGFGVKGGYVTAGHCGERGNGAFQDTDLTTRYGEVADADFPGSDMGWVKTTDRWTTTRHVNDHNGGVVTVAGAEEVPVGAAVCRSGQTTGWHCGTIVAKNQTIYIPVTVHGLTRTTVCAEPGDSGGPYLAGDQAQGVTSGGSGNCTSGGTTYFQPLRPIIEKYDLTLLTS</sequence>
<dbReference type="InterPro" id="IPR037295">
    <property type="entry name" value="Alpha-lytic_protease_prodomain"/>
</dbReference>
<keyword evidence="6" id="KW-0865">Zymogen</keyword>
<keyword evidence="12" id="KW-1185">Reference proteome</keyword>
<evidence type="ECO:0000259" key="10">
    <source>
        <dbReference type="Pfam" id="PF02983"/>
    </source>
</evidence>
<dbReference type="InterPro" id="IPR001316">
    <property type="entry name" value="Pept_S1A_streptogrisin"/>
</dbReference>
<dbReference type="Pfam" id="PF00089">
    <property type="entry name" value="Trypsin"/>
    <property type="match status" value="1"/>
</dbReference>
<dbReference type="InterPro" id="IPR006311">
    <property type="entry name" value="TAT_signal"/>
</dbReference>
<dbReference type="SUPFAM" id="SSF54806">
    <property type="entry name" value="Alpha-lytic protease prodomain"/>
    <property type="match status" value="1"/>
</dbReference>
<dbReference type="Gene3D" id="3.30.300.50">
    <property type="match status" value="2"/>
</dbReference>
<feature type="chain" id="PRO_5045547867" description="Serine protease" evidence="8">
    <location>
        <begin position="38"/>
        <end position="395"/>
    </location>
</feature>
<keyword evidence="4" id="KW-0378">Hydrolase</keyword>
<dbReference type="SUPFAM" id="SSF50494">
    <property type="entry name" value="Trypsin-like serine proteases"/>
    <property type="match status" value="1"/>
</dbReference>
<dbReference type="Proteomes" id="UP001501585">
    <property type="component" value="Unassembled WGS sequence"/>
</dbReference>
<evidence type="ECO:0000256" key="7">
    <source>
        <dbReference type="ARBA" id="ARBA00023157"/>
    </source>
</evidence>
<dbReference type="InterPro" id="IPR001254">
    <property type="entry name" value="Trypsin_dom"/>
</dbReference>
<feature type="signal peptide" evidence="8">
    <location>
        <begin position="1"/>
        <end position="37"/>
    </location>
</feature>
<dbReference type="Pfam" id="PF02983">
    <property type="entry name" value="Pro_Al_protease"/>
    <property type="match status" value="1"/>
</dbReference>
<reference evidence="12" key="1">
    <citation type="journal article" date="2019" name="Int. J. Syst. Evol. Microbiol.">
        <title>The Global Catalogue of Microorganisms (GCM) 10K type strain sequencing project: providing services to taxonomists for standard genome sequencing and annotation.</title>
        <authorList>
            <consortium name="The Broad Institute Genomics Platform"/>
            <consortium name="The Broad Institute Genome Sequencing Center for Infectious Disease"/>
            <person name="Wu L."/>
            <person name="Ma J."/>
        </authorList>
    </citation>
    <scope>NUCLEOTIDE SEQUENCE [LARGE SCALE GENOMIC DNA]</scope>
    <source>
        <strain evidence="12">JCM 15313</strain>
    </source>
</reference>
<feature type="domain" description="Peptidase S1A alpha-lytic prodomain" evidence="10">
    <location>
        <begin position="129"/>
        <end position="187"/>
    </location>
</feature>
<evidence type="ECO:0000256" key="1">
    <source>
        <dbReference type="ARBA" id="ARBA00007664"/>
    </source>
</evidence>
<dbReference type="CDD" id="cd21112">
    <property type="entry name" value="alphaLP-like"/>
    <property type="match status" value="1"/>
</dbReference>
<comment type="caution">
    <text evidence="11">The sequence shown here is derived from an EMBL/GenBank/DDBJ whole genome shotgun (WGS) entry which is preliminary data.</text>
</comment>
<evidence type="ECO:0000256" key="2">
    <source>
        <dbReference type="ARBA" id="ARBA00022670"/>
    </source>
</evidence>
<evidence type="ECO:0008006" key="13">
    <source>
        <dbReference type="Google" id="ProtNLM"/>
    </source>
</evidence>
<feature type="domain" description="Peptidase S1" evidence="9">
    <location>
        <begin position="226"/>
        <end position="379"/>
    </location>
</feature>
<dbReference type="PROSITE" id="PS51318">
    <property type="entry name" value="TAT"/>
    <property type="match status" value="1"/>
</dbReference>
<keyword evidence="3 8" id="KW-0732">Signal</keyword>
<evidence type="ECO:0000256" key="3">
    <source>
        <dbReference type="ARBA" id="ARBA00022729"/>
    </source>
</evidence>
<evidence type="ECO:0000256" key="5">
    <source>
        <dbReference type="ARBA" id="ARBA00022825"/>
    </source>
</evidence>
<keyword evidence="2" id="KW-0645">Protease</keyword>
<dbReference type="InterPro" id="IPR035070">
    <property type="entry name" value="Streptogrisin_prodomain"/>
</dbReference>
<organism evidence="11 12">
    <name type="scientific">Nocardiopsis rhodophaea</name>
    <dbReference type="NCBI Taxonomy" id="280238"/>
    <lineage>
        <taxon>Bacteria</taxon>
        <taxon>Bacillati</taxon>
        <taxon>Actinomycetota</taxon>
        <taxon>Actinomycetes</taxon>
        <taxon>Streptosporangiales</taxon>
        <taxon>Nocardiopsidaceae</taxon>
        <taxon>Nocardiopsis</taxon>
    </lineage>
</organism>
<evidence type="ECO:0000259" key="9">
    <source>
        <dbReference type="Pfam" id="PF00089"/>
    </source>
</evidence>
<dbReference type="InterPro" id="IPR004236">
    <property type="entry name" value="Pept_S1_alpha_lytic"/>
</dbReference>
<keyword evidence="5" id="KW-0720">Serine protease</keyword>
<dbReference type="InterPro" id="IPR009003">
    <property type="entry name" value="Peptidase_S1_PA"/>
</dbReference>
<proteinExistence type="inferred from homology"/>
<dbReference type="RefSeq" id="WP_344101640.1">
    <property type="nucleotide sequence ID" value="NZ_BAAAPC010000019.1"/>
</dbReference>
<dbReference type="EMBL" id="BAAAPC010000019">
    <property type="protein sequence ID" value="GAA2008596.1"/>
    <property type="molecule type" value="Genomic_DNA"/>
</dbReference>